<organism evidence="4 5">
    <name type="scientific">Demequina lignilytica</name>
    <dbReference type="NCBI Taxonomy" id="3051663"/>
    <lineage>
        <taxon>Bacteria</taxon>
        <taxon>Bacillati</taxon>
        <taxon>Actinomycetota</taxon>
        <taxon>Actinomycetes</taxon>
        <taxon>Micrococcales</taxon>
        <taxon>Demequinaceae</taxon>
        <taxon>Demequina</taxon>
    </lineage>
</organism>
<dbReference type="AlphaFoldDB" id="A0AAW7LZP5"/>
<dbReference type="SUPFAM" id="SSF48452">
    <property type="entry name" value="TPR-like"/>
    <property type="match status" value="1"/>
</dbReference>
<dbReference type="PROSITE" id="PS00622">
    <property type="entry name" value="HTH_LUXR_1"/>
    <property type="match status" value="1"/>
</dbReference>
<evidence type="ECO:0000256" key="2">
    <source>
        <dbReference type="ARBA" id="ARBA00022840"/>
    </source>
</evidence>
<dbReference type="Gene3D" id="3.40.50.300">
    <property type="entry name" value="P-loop containing nucleotide triphosphate hydrolases"/>
    <property type="match status" value="1"/>
</dbReference>
<dbReference type="PANTHER" id="PTHR16305:SF35">
    <property type="entry name" value="TRANSCRIPTIONAL ACTIVATOR DOMAIN"/>
    <property type="match status" value="1"/>
</dbReference>
<dbReference type="GO" id="GO:0004016">
    <property type="term" value="F:adenylate cyclase activity"/>
    <property type="evidence" value="ECO:0007669"/>
    <property type="project" value="TreeGrafter"/>
</dbReference>
<dbReference type="GO" id="GO:0006355">
    <property type="term" value="P:regulation of DNA-templated transcription"/>
    <property type="evidence" value="ECO:0007669"/>
    <property type="project" value="InterPro"/>
</dbReference>
<dbReference type="Gene3D" id="1.25.40.10">
    <property type="entry name" value="Tetratricopeptide repeat domain"/>
    <property type="match status" value="1"/>
</dbReference>
<dbReference type="CDD" id="cd06170">
    <property type="entry name" value="LuxR_C_like"/>
    <property type="match status" value="1"/>
</dbReference>
<dbReference type="Proteomes" id="UP001172737">
    <property type="component" value="Unassembled WGS sequence"/>
</dbReference>
<reference evidence="4" key="1">
    <citation type="submission" date="2023-06" db="EMBL/GenBank/DDBJ databases">
        <title>Sysu t00039.</title>
        <authorList>
            <person name="Gao L."/>
            <person name="Fang B.-Z."/>
            <person name="Li W.-J."/>
        </authorList>
    </citation>
    <scope>NUCLEOTIDE SEQUENCE</scope>
    <source>
        <strain evidence="4">SYSU T00039</strain>
    </source>
</reference>
<proteinExistence type="predicted"/>
<dbReference type="PANTHER" id="PTHR16305">
    <property type="entry name" value="TESTICULAR SOLUBLE ADENYLYL CYCLASE"/>
    <property type="match status" value="1"/>
</dbReference>
<dbReference type="SMART" id="SM00421">
    <property type="entry name" value="HTH_LUXR"/>
    <property type="match status" value="1"/>
</dbReference>
<dbReference type="InterPro" id="IPR000792">
    <property type="entry name" value="Tscrpt_reg_LuxR_C"/>
</dbReference>
<evidence type="ECO:0000259" key="3">
    <source>
        <dbReference type="PROSITE" id="PS50043"/>
    </source>
</evidence>
<dbReference type="InterPro" id="IPR016032">
    <property type="entry name" value="Sig_transdc_resp-reg_C-effctor"/>
</dbReference>
<dbReference type="Gene3D" id="1.10.10.10">
    <property type="entry name" value="Winged helix-like DNA-binding domain superfamily/Winged helix DNA-binding domain"/>
    <property type="match status" value="1"/>
</dbReference>
<dbReference type="PRINTS" id="PR00038">
    <property type="entry name" value="HTHLUXR"/>
</dbReference>
<dbReference type="SUPFAM" id="SSF46894">
    <property type="entry name" value="C-terminal effector domain of the bipartite response regulators"/>
    <property type="match status" value="1"/>
</dbReference>
<sequence length="964" mass="101979">MSTVPTAPRMVGRDRELGALLDAVASGRAGEPSTVLVRGEAGIGKTRLVTDLVDRSREMPGTVVASGSCVDLGPIGAPFTSVRRLLHELVEALGLEPVAAAAGSPRVRATLARLIPELDEGEEPPPASGADYVAEAIERVLENLSVDQHLLLVLEDLHWADDATRALLRTLAGTLRASRLTLVLTYRPEDVGRGHPLREVLADLERRRGVSLIDLHRLTREQVASQLRELQGTEPGAAVVASVLRRSEGVPFFVEELAGGDGDDAAGTLRDIVLARYDRLPGAARAVARLMSVAGERIDDALLREAWDGEEAQRLEGLRQCLDAGALTADEAGFAFHHALLREAVYQDLLPSERTEAHRRLARIEQDRVDAGDTARAAAASHHWLAAQDVDRAFAAIVTALDEARSAYAVVSAARLGEQLLDLWDRVDSPAARLGMSALELRCQVAEDLYDAGESVSAMRAVDEALAVAPATGAAIERARLHATAMALTAEHVGRSGVPAHLEEIERLLGDRTDAAALPLRVGALAARAVRSDSPRGAVLADDCVALARTAGSPETLSMALCKRAVVNRKRSRYEDAIADLRAALTMDAGAVLWGRCATANLVDVLNQMGRYDEAVAAGLATLDEAIEAGLERRIGAPILANVAEALVNAGRTDEAMPHLRRARALLAGDSPRWGDFLVEIEATALLWDGRIDEASEVIEGPGVPPAVEDDAEAAFNRAAILVEAETARAMESPPVAARAHATSALGRASALSTEEARAEPDAAARLLVAASRAIAVARSARLDPDDSLVASVHEVAAALPRHPAMAAWARTADALVAEAPAETWGDIARAADGNAPVRLVLEARLWEALALRREGRRADAREAFDALARHPDAGRAPLVLRWAERETAGTALQTAGPSLTAREGEVLALLAAGLTNPEIGDRLVISRKTVSVHVSAILAKLGAANRTEAAAYYAGLDRTPASA</sequence>
<gene>
    <name evidence="4" type="ORF">QQX10_01325</name>
</gene>
<comment type="caution">
    <text evidence="4">The sequence shown here is derived from an EMBL/GenBank/DDBJ whole genome shotgun (WGS) entry which is preliminary data.</text>
</comment>
<dbReference type="InterPro" id="IPR027417">
    <property type="entry name" value="P-loop_NTPase"/>
</dbReference>
<accession>A0AAW7LZP5</accession>
<dbReference type="RefSeq" id="WP_301144382.1">
    <property type="nucleotide sequence ID" value="NZ_JAUHPX010000001.1"/>
</dbReference>
<name>A0AAW7LZP5_9MICO</name>
<keyword evidence="1" id="KW-0547">Nucleotide-binding</keyword>
<evidence type="ECO:0000256" key="1">
    <source>
        <dbReference type="ARBA" id="ARBA00022741"/>
    </source>
</evidence>
<dbReference type="InterPro" id="IPR036388">
    <property type="entry name" value="WH-like_DNA-bd_sf"/>
</dbReference>
<keyword evidence="5" id="KW-1185">Reference proteome</keyword>
<feature type="domain" description="HTH luxR-type" evidence="3">
    <location>
        <begin position="893"/>
        <end position="958"/>
    </location>
</feature>
<evidence type="ECO:0000313" key="4">
    <source>
        <dbReference type="EMBL" id="MDN4486799.1"/>
    </source>
</evidence>
<dbReference type="Pfam" id="PF00196">
    <property type="entry name" value="GerE"/>
    <property type="match status" value="1"/>
</dbReference>
<dbReference type="GO" id="GO:0005737">
    <property type="term" value="C:cytoplasm"/>
    <property type="evidence" value="ECO:0007669"/>
    <property type="project" value="TreeGrafter"/>
</dbReference>
<dbReference type="GO" id="GO:0003677">
    <property type="term" value="F:DNA binding"/>
    <property type="evidence" value="ECO:0007669"/>
    <property type="project" value="InterPro"/>
</dbReference>
<dbReference type="SUPFAM" id="SSF52540">
    <property type="entry name" value="P-loop containing nucleoside triphosphate hydrolases"/>
    <property type="match status" value="1"/>
</dbReference>
<dbReference type="EMBL" id="JAUHPX010000001">
    <property type="protein sequence ID" value="MDN4486799.1"/>
    <property type="molecule type" value="Genomic_DNA"/>
</dbReference>
<dbReference type="SMART" id="SM00028">
    <property type="entry name" value="TPR"/>
    <property type="match status" value="3"/>
</dbReference>
<dbReference type="Pfam" id="PF13191">
    <property type="entry name" value="AAA_16"/>
    <property type="match status" value="1"/>
</dbReference>
<dbReference type="GO" id="GO:0005524">
    <property type="term" value="F:ATP binding"/>
    <property type="evidence" value="ECO:0007669"/>
    <property type="project" value="UniProtKB-KW"/>
</dbReference>
<dbReference type="InterPro" id="IPR041664">
    <property type="entry name" value="AAA_16"/>
</dbReference>
<keyword evidence="2" id="KW-0067">ATP-binding</keyword>
<protein>
    <submittedName>
        <fullName evidence="4">AAA family ATPase</fullName>
    </submittedName>
</protein>
<dbReference type="InterPro" id="IPR019734">
    <property type="entry name" value="TPR_rpt"/>
</dbReference>
<evidence type="ECO:0000313" key="5">
    <source>
        <dbReference type="Proteomes" id="UP001172737"/>
    </source>
</evidence>
<dbReference type="InterPro" id="IPR011990">
    <property type="entry name" value="TPR-like_helical_dom_sf"/>
</dbReference>
<dbReference type="PROSITE" id="PS50043">
    <property type="entry name" value="HTH_LUXR_2"/>
    <property type="match status" value="1"/>
</dbReference>